<dbReference type="Pfam" id="PF08013">
    <property type="entry name" value="GatZ_KbaZ-like"/>
    <property type="match status" value="1"/>
</dbReference>
<dbReference type="NCBIfam" id="TIGR02810">
    <property type="entry name" value="agaZ_gatZ"/>
    <property type="match status" value="1"/>
</dbReference>
<dbReference type="PANTHER" id="PTHR32502">
    <property type="entry name" value="N-ACETYLGALACTOSAMINE PERMEASE II COMPONENT-RELATED"/>
    <property type="match status" value="1"/>
</dbReference>
<dbReference type="SUPFAM" id="SSF51569">
    <property type="entry name" value="Aldolase"/>
    <property type="match status" value="1"/>
</dbReference>
<evidence type="ECO:0000256" key="1">
    <source>
        <dbReference type="ARBA" id="ARBA00005191"/>
    </source>
</evidence>
<organism evidence="2 3">
    <name type="scientific">Endozoicomonas lisbonensis</name>
    <dbReference type="NCBI Taxonomy" id="3120522"/>
    <lineage>
        <taxon>Bacteria</taxon>
        <taxon>Pseudomonadati</taxon>
        <taxon>Pseudomonadota</taxon>
        <taxon>Gammaproteobacteria</taxon>
        <taxon>Oceanospirillales</taxon>
        <taxon>Endozoicomonadaceae</taxon>
        <taxon>Endozoicomonas</taxon>
    </lineage>
</organism>
<protein>
    <submittedName>
        <fullName evidence="2">D-tagatose-1,6-bisphosphate aldolase subunit GatZ/KbaZ</fullName>
    </submittedName>
</protein>
<reference evidence="2 3" key="1">
    <citation type="submission" date="2024-06" db="EMBL/GenBank/DDBJ databases">
        <title>Genomic Encyclopedia of Type Strains, Phase V (KMG-V): Genome sequencing to study the core and pangenomes of soil and plant-associated prokaryotes.</title>
        <authorList>
            <person name="Whitman W."/>
        </authorList>
    </citation>
    <scope>NUCLEOTIDE SEQUENCE [LARGE SCALE GENOMIC DNA]</scope>
    <source>
        <strain evidence="2 3">NE40</strain>
    </source>
</reference>
<dbReference type="InterPro" id="IPR012062">
    <property type="entry name" value="GatZ/KbaZ-like"/>
</dbReference>
<dbReference type="InterPro" id="IPR013785">
    <property type="entry name" value="Aldolase_TIM"/>
</dbReference>
<evidence type="ECO:0000313" key="3">
    <source>
        <dbReference type="Proteomes" id="UP001549366"/>
    </source>
</evidence>
<dbReference type="Gene3D" id="3.20.20.70">
    <property type="entry name" value="Aldolase class I"/>
    <property type="match status" value="1"/>
</dbReference>
<dbReference type="RefSeq" id="WP_354011553.1">
    <property type="nucleotide sequence ID" value="NZ_JBEWTA010000003.1"/>
</dbReference>
<keyword evidence="3" id="KW-1185">Reference proteome</keyword>
<comment type="pathway">
    <text evidence="1">Carbohydrate metabolism; D-tagatose 6-phosphate degradation; D-glyceraldehyde 3-phosphate and glycerone phosphate from D-tagatose 6-phosphate: step 2/2.</text>
</comment>
<accession>A0ABV2SB08</accession>
<dbReference type="InterPro" id="IPR050303">
    <property type="entry name" value="GatZ_KbaZ_carbometab"/>
</dbReference>
<dbReference type="EMBL" id="JBEWTB010000001">
    <property type="protein sequence ID" value="MET4754957.1"/>
    <property type="molecule type" value="Genomic_DNA"/>
</dbReference>
<dbReference type="PANTHER" id="PTHR32502:SF2">
    <property type="entry name" value="D-TAGATOSE-1,6-BISPHOSPHATE ALDOLASE SUBUNIT KBAZ"/>
    <property type="match status" value="1"/>
</dbReference>
<dbReference type="Gene3D" id="1.10.400.20">
    <property type="entry name" value="putative tagatose 6-phosphate kinase domain like"/>
    <property type="match status" value="1"/>
</dbReference>
<dbReference type="Proteomes" id="UP001549366">
    <property type="component" value="Unassembled WGS sequence"/>
</dbReference>
<gene>
    <name evidence="2" type="ORF">V5J35_000149</name>
</gene>
<dbReference type="PIRSF" id="PIRSF009264">
    <property type="entry name" value="TagBP_ald_AgaZ"/>
    <property type="match status" value="1"/>
</dbReference>
<sequence>MESLTEIIKANKQGQKCGVYSVCSANRLVLEAAILQAKKDNTALLIEATSNQVNQYGGYTGMLPENFRDYVFDIAADLDFPRELIWLGGDHLGPNCWQSEPADQAMDKSRALIRAYVAAGFTKIHLDASMSCADDPVPLSDEMVARRAADLCTVAEQTAIECFGQSQLVYVIGTEVPVPGGEAEDIKTIHVTTPERASHTLDCHRNIFNDSGLQQVWDRVVGLVVQPGVEFDHTTVIDYERTKAKPLSQFIKDVPGIAFEAHSTDYQAPEAYADLVEDHFAILKVGPQLTFAMREAIYSLAHIEDLLIPESERSHICSVMEDEMLTHPENWEKYYSGNEDDLRMFRIFSYSDRIRYYWGSESVEAALNKLLGNLDNKEIPMPVISQYLPDQYQAIRKGEIHNNPRSLIHHRIMQVTSNYAKAC</sequence>
<evidence type="ECO:0000313" key="2">
    <source>
        <dbReference type="EMBL" id="MET4754957.1"/>
    </source>
</evidence>
<name>A0ABV2SB08_9GAMM</name>
<comment type="caution">
    <text evidence="2">The sequence shown here is derived from an EMBL/GenBank/DDBJ whole genome shotgun (WGS) entry which is preliminary data.</text>
</comment>
<proteinExistence type="predicted"/>